<dbReference type="InterPro" id="IPR012337">
    <property type="entry name" value="RNaseH-like_sf"/>
</dbReference>
<evidence type="ECO:0000313" key="2">
    <source>
        <dbReference type="EMBL" id="KAK0593741.1"/>
    </source>
</evidence>
<accession>A0AA39VWU9</accession>
<dbReference type="GO" id="GO:0004523">
    <property type="term" value="F:RNA-DNA hybrid ribonuclease activity"/>
    <property type="evidence" value="ECO:0007669"/>
    <property type="project" value="InterPro"/>
</dbReference>
<keyword evidence="3" id="KW-1185">Reference proteome</keyword>
<dbReference type="PANTHER" id="PTHR48475:SF2">
    <property type="entry name" value="RIBONUCLEASE H"/>
    <property type="match status" value="1"/>
</dbReference>
<dbReference type="SUPFAM" id="SSF53098">
    <property type="entry name" value="Ribonuclease H-like"/>
    <property type="match status" value="1"/>
</dbReference>
<protein>
    <recommendedName>
        <fullName evidence="1">RNase H type-1 domain-containing protein</fullName>
    </recommendedName>
</protein>
<reference evidence="2" key="1">
    <citation type="journal article" date="2022" name="Plant J.">
        <title>Strategies of tolerance reflected in two North American maple genomes.</title>
        <authorList>
            <person name="McEvoy S.L."/>
            <person name="Sezen U.U."/>
            <person name="Trouern-Trend A."/>
            <person name="McMahon S.M."/>
            <person name="Schaberg P.G."/>
            <person name="Yang J."/>
            <person name="Wegrzyn J.L."/>
            <person name="Swenson N.G."/>
        </authorList>
    </citation>
    <scope>NUCLEOTIDE SEQUENCE</scope>
    <source>
        <strain evidence="2">NS2018</strain>
    </source>
</reference>
<dbReference type="GO" id="GO:0003676">
    <property type="term" value="F:nucleic acid binding"/>
    <property type="evidence" value="ECO:0007669"/>
    <property type="project" value="InterPro"/>
</dbReference>
<organism evidence="2 3">
    <name type="scientific">Acer saccharum</name>
    <name type="common">Sugar maple</name>
    <dbReference type="NCBI Taxonomy" id="4024"/>
    <lineage>
        <taxon>Eukaryota</taxon>
        <taxon>Viridiplantae</taxon>
        <taxon>Streptophyta</taxon>
        <taxon>Embryophyta</taxon>
        <taxon>Tracheophyta</taxon>
        <taxon>Spermatophyta</taxon>
        <taxon>Magnoliopsida</taxon>
        <taxon>eudicotyledons</taxon>
        <taxon>Gunneridae</taxon>
        <taxon>Pentapetalae</taxon>
        <taxon>rosids</taxon>
        <taxon>malvids</taxon>
        <taxon>Sapindales</taxon>
        <taxon>Sapindaceae</taxon>
        <taxon>Hippocastanoideae</taxon>
        <taxon>Acereae</taxon>
        <taxon>Acer</taxon>
    </lineage>
</organism>
<evidence type="ECO:0000259" key="1">
    <source>
        <dbReference type="Pfam" id="PF13456"/>
    </source>
</evidence>
<dbReference type="AlphaFoldDB" id="A0AA39VWU9"/>
<comment type="caution">
    <text evidence="2">The sequence shown here is derived from an EMBL/GenBank/DDBJ whole genome shotgun (WGS) entry which is preliminary data.</text>
</comment>
<evidence type="ECO:0000313" key="3">
    <source>
        <dbReference type="Proteomes" id="UP001168877"/>
    </source>
</evidence>
<reference evidence="2" key="2">
    <citation type="submission" date="2023-06" db="EMBL/GenBank/DDBJ databases">
        <authorList>
            <person name="Swenson N.G."/>
            <person name="Wegrzyn J.L."/>
            <person name="Mcevoy S.L."/>
        </authorList>
    </citation>
    <scope>NUCLEOTIDE SEQUENCE</scope>
    <source>
        <strain evidence="2">NS2018</strain>
        <tissue evidence="2">Leaf</tissue>
    </source>
</reference>
<name>A0AA39VWU9_ACESA</name>
<dbReference type="InterPro" id="IPR036397">
    <property type="entry name" value="RNaseH_sf"/>
</dbReference>
<feature type="domain" description="RNase H type-1" evidence="1">
    <location>
        <begin position="29"/>
        <end position="100"/>
    </location>
</feature>
<proteinExistence type="predicted"/>
<dbReference type="Gene3D" id="3.30.420.10">
    <property type="entry name" value="Ribonuclease H-like superfamily/Ribonuclease H"/>
    <property type="match status" value="1"/>
</dbReference>
<dbReference type="InterPro" id="IPR002156">
    <property type="entry name" value="RNaseH_domain"/>
</dbReference>
<sequence length="104" mass="11642">MAEFTEPNMEVERMMVEQTKKTFRWQLRVDGSSNTHGSRVGVVVSTPEGDSVECALRFDFKATNNQAKYEALIAGLRVCIVLGADEVEIFNNSQVIVNQVLDEC</sequence>
<dbReference type="Proteomes" id="UP001168877">
    <property type="component" value="Unassembled WGS sequence"/>
</dbReference>
<dbReference type="Pfam" id="PF13456">
    <property type="entry name" value="RVT_3"/>
    <property type="match status" value="1"/>
</dbReference>
<gene>
    <name evidence="2" type="ORF">LWI29_019952</name>
</gene>
<dbReference type="EMBL" id="JAUESC010000245">
    <property type="protein sequence ID" value="KAK0593741.1"/>
    <property type="molecule type" value="Genomic_DNA"/>
</dbReference>
<dbReference type="PANTHER" id="PTHR48475">
    <property type="entry name" value="RIBONUCLEASE H"/>
    <property type="match status" value="1"/>
</dbReference>